<evidence type="ECO:0000256" key="1">
    <source>
        <dbReference type="SAM" id="MobiDB-lite"/>
    </source>
</evidence>
<feature type="region of interest" description="Disordered" evidence="1">
    <location>
        <begin position="547"/>
        <end position="579"/>
    </location>
</feature>
<proteinExistence type="predicted"/>
<name>A0A7S3DC78_9EUKA</name>
<feature type="compositionally biased region" description="Basic and acidic residues" evidence="1">
    <location>
        <begin position="547"/>
        <end position="563"/>
    </location>
</feature>
<dbReference type="InterPro" id="IPR016064">
    <property type="entry name" value="NAD/diacylglycerol_kinase_sf"/>
</dbReference>
<feature type="region of interest" description="Disordered" evidence="1">
    <location>
        <begin position="296"/>
        <end position="320"/>
    </location>
</feature>
<gene>
    <name evidence="2" type="ORF">PBIL07802_LOCUS15172</name>
</gene>
<dbReference type="EMBL" id="HBIB01023144">
    <property type="protein sequence ID" value="CAE0252942.1"/>
    <property type="molecule type" value="Transcribed_RNA"/>
</dbReference>
<reference evidence="2" key="1">
    <citation type="submission" date="2021-01" db="EMBL/GenBank/DDBJ databases">
        <authorList>
            <person name="Corre E."/>
            <person name="Pelletier E."/>
            <person name="Niang G."/>
            <person name="Scheremetjew M."/>
            <person name="Finn R."/>
            <person name="Kale V."/>
            <person name="Holt S."/>
            <person name="Cochrane G."/>
            <person name="Meng A."/>
            <person name="Brown T."/>
            <person name="Cohen L."/>
        </authorList>
    </citation>
    <scope>NUCLEOTIDE SEQUENCE</scope>
    <source>
        <strain evidence="2">NIES-2562</strain>
    </source>
</reference>
<dbReference type="SUPFAM" id="SSF111331">
    <property type="entry name" value="NAD kinase/diacylglycerol kinase-like"/>
    <property type="match status" value="1"/>
</dbReference>
<sequence length="965" mass="106918">MSSSIVSTLKESCLQSLGSYKALWRSLRDPRSATEAIVDLVAFMRVLEKKPEKDKSVSHIISQVQGLLTGPTMPTELLGLALAHLKQAALSTILILSLVAETSSSDESFRNDIMKWIGGIQEKSEYSELAKEIKNFLDVSQLSTERVVTGLLRHCLDIPSFQGMSPPIPSVYDRAMSHSLLCVGYAFEFVLDCLEQGTATKEVIKILIETLNKGGMTEDRLLCCMHVMIVALSRSPINDRPLLEDALHSLKPYLAWALPYGAMVKELLDTLVKEIRSPGCALRGALGFPHSGPLLTTKGGANSSGSGDGGGELERTASMEAEAEASSAIMPVTRFSLHSEKGKSGSKLSVWSHHTSGKTNKEIHLLVNPIATRAQYFERFFHDDEKRGRALLEKLLPEEISRVESNFIALPAAVAQKREVPANRDVLYFFLRLTLGGCVKHEAVQKLPAALLSSSIEEVMKVYRQAEVTDNVNAAKEVRVSGLRRVYNNIERSVGEGVTNKTLARVEKDMSEASMMKSRRRSTLLRPSLHVDLEDDRRALIEAEEEIRKQQREEEERGKEGRRVGTPAEEEGVDVPLPPLPSPLVIKELQISDNALLLGQSSHDVLSATFMQAARVGDKRFVRLSGSEEFEKAASTAYLHAVSSGEERGTFQLCIGGGDGTILAFLSDLLLAHHRKPDAMRNLQLEIYLLPLGDANYLARFLALYDGWYGATVFSSISNPLPQLPHINAWDEEQSEDDDLVEPLAEGLSSPLHLLRRQVRNYIRDARHTSRIVVFECEIYCYRVGLSEVFLNCTIPFCQRAQIVNQADEHGRKLPIADDKGKGMSAALNVVLEYTEMNAVGVLRQKPVKEIRQCSSLHFSNIPREREKTVCPQPSLEALEMVAMSPDPAKRKKTRLPGVENLVFDGRSYHVTDACVSAPDGQGTFEVVLDGEKFGPACMIKIKPTRTEDGRVIHFPVQTFFPIDL</sequence>
<accession>A0A7S3DC78</accession>
<evidence type="ECO:0000313" key="2">
    <source>
        <dbReference type="EMBL" id="CAE0252942.1"/>
    </source>
</evidence>
<organism evidence="2">
    <name type="scientific">Palpitomonas bilix</name>
    <dbReference type="NCBI Taxonomy" id="652834"/>
    <lineage>
        <taxon>Eukaryota</taxon>
        <taxon>Eukaryota incertae sedis</taxon>
    </lineage>
</organism>
<dbReference type="AlphaFoldDB" id="A0A7S3DC78"/>
<protein>
    <submittedName>
        <fullName evidence="2">Uncharacterized protein</fullName>
    </submittedName>
</protein>